<dbReference type="Gene3D" id="3.40.50.2300">
    <property type="match status" value="1"/>
</dbReference>
<dbReference type="InterPro" id="IPR011006">
    <property type="entry name" value="CheY-like_superfamily"/>
</dbReference>
<dbReference type="SUPFAM" id="SSF52172">
    <property type="entry name" value="CheY-like"/>
    <property type="match status" value="1"/>
</dbReference>
<evidence type="ECO:0000256" key="1">
    <source>
        <dbReference type="ARBA" id="ARBA00018672"/>
    </source>
</evidence>
<dbReference type="Gene3D" id="2.40.50.1020">
    <property type="entry name" value="LytTr DNA-binding domain"/>
    <property type="match status" value="1"/>
</dbReference>
<feature type="domain" description="Response regulatory" evidence="4">
    <location>
        <begin position="3"/>
        <end position="122"/>
    </location>
</feature>
<dbReference type="GO" id="GO:0000156">
    <property type="term" value="F:phosphorelay response regulator activity"/>
    <property type="evidence" value="ECO:0007669"/>
    <property type="project" value="InterPro"/>
</dbReference>
<evidence type="ECO:0000313" key="6">
    <source>
        <dbReference type="EMBL" id="RHJ87468.1"/>
    </source>
</evidence>
<comment type="caution">
    <text evidence="6">The sequence shown here is derived from an EMBL/GenBank/DDBJ whole genome shotgun (WGS) entry which is preliminary data.</text>
</comment>
<evidence type="ECO:0000259" key="5">
    <source>
        <dbReference type="PROSITE" id="PS50930"/>
    </source>
</evidence>
<dbReference type="EMBL" id="QRMS01000003">
    <property type="protein sequence ID" value="RHJ87468.1"/>
    <property type="molecule type" value="Genomic_DNA"/>
</dbReference>
<dbReference type="Proteomes" id="UP000284841">
    <property type="component" value="Unassembled WGS sequence"/>
</dbReference>
<reference evidence="6 7" key="1">
    <citation type="submission" date="2018-08" db="EMBL/GenBank/DDBJ databases">
        <title>A genome reference for cultivated species of the human gut microbiota.</title>
        <authorList>
            <person name="Zou Y."/>
            <person name="Xue W."/>
            <person name="Luo G."/>
        </authorList>
    </citation>
    <scope>NUCLEOTIDE SEQUENCE [LARGE SCALE GENOMIC DNA]</scope>
    <source>
        <strain evidence="6 7">AM07-24</strain>
    </source>
</reference>
<dbReference type="PROSITE" id="PS50930">
    <property type="entry name" value="HTH_LYTTR"/>
    <property type="match status" value="1"/>
</dbReference>
<keyword evidence="3" id="KW-0597">Phosphoprotein</keyword>
<evidence type="ECO:0000256" key="3">
    <source>
        <dbReference type="PROSITE-ProRule" id="PRU00169"/>
    </source>
</evidence>
<dbReference type="GO" id="GO:0003677">
    <property type="term" value="F:DNA binding"/>
    <property type="evidence" value="ECO:0007669"/>
    <property type="project" value="UniProtKB-KW"/>
</dbReference>
<dbReference type="Pfam" id="PF04397">
    <property type="entry name" value="LytTR"/>
    <property type="match status" value="1"/>
</dbReference>
<dbReference type="PROSITE" id="PS50110">
    <property type="entry name" value="RESPONSE_REGULATORY"/>
    <property type="match status" value="1"/>
</dbReference>
<dbReference type="PANTHER" id="PTHR37299">
    <property type="entry name" value="TRANSCRIPTIONAL REGULATOR-RELATED"/>
    <property type="match status" value="1"/>
</dbReference>
<comment type="function">
    <text evidence="2">May play the central regulatory role in sporulation. It may be an element of the effector pathway responsible for the activation of sporulation genes in response to nutritional stress. Spo0A may act in concert with spo0H (a sigma factor) to control the expression of some genes that are critical to the sporulation process.</text>
</comment>
<dbReference type="SMART" id="SM00850">
    <property type="entry name" value="LytTR"/>
    <property type="match status" value="1"/>
</dbReference>
<gene>
    <name evidence="6" type="ORF">DW099_12280</name>
</gene>
<sequence>MLKIAICDDEKYYRDRIENLLKAYLQEHNLNAELVLFQSGESFISQQENLVKYDIVFLDINMNEMDGIETAMRIRRFYSSTYIIFVTAFIDYALEGYKVNAVRYIMKNTLEISVRESMDAVLEKMRHLQVGFDFLQGRQNIYIDNLLYVESKKHKAVFYYMDVSITHYEIYDKLDHIEEELSEYGFFRIHKSYLVNLKHIRKVNNYEAVLDTGESLPIPRRRFQAAKEAFAAYKGAM</sequence>
<dbReference type="OrthoDB" id="1767672at2"/>
<dbReference type="Pfam" id="PF00072">
    <property type="entry name" value="Response_reg"/>
    <property type="match status" value="1"/>
</dbReference>
<dbReference type="RefSeq" id="WP_118335891.1">
    <property type="nucleotide sequence ID" value="NZ_AP025567.1"/>
</dbReference>
<evidence type="ECO:0000259" key="4">
    <source>
        <dbReference type="PROSITE" id="PS50110"/>
    </source>
</evidence>
<evidence type="ECO:0000313" key="7">
    <source>
        <dbReference type="Proteomes" id="UP000284841"/>
    </source>
</evidence>
<keyword evidence="7" id="KW-1185">Reference proteome</keyword>
<evidence type="ECO:0000256" key="2">
    <source>
        <dbReference type="ARBA" id="ARBA00024867"/>
    </source>
</evidence>
<name>A0A415E1M3_9FIRM</name>
<organism evidence="6 7">
    <name type="scientific">Emergencia timonensis</name>
    <dbReference type="NCBI Taxonomy" id="1776384"/>
    <lineage>
        <taxon>Bacteria</taxon>
        <taxon>Bacillati</taxon>
        <taxon>Bacillota</taxon>
        <taxon>Clostridia</taxon>
        <taxon>Peptostreptococcales</taxon>
        <taxon>Anaerovoracaceae</taxon>
        <taxon>Emergencia</taxon>
    </lineage>
</organism>
<dbReference type="SMART" id="SM00448">
    <property type="entry name" value="REC"/>
    <property type="match status" value="1"/>
</dbReference>
<proteinExistence type="predicted"/>
<dbReference type="InterPro" id="IPR007492">
    <property type="entry name" value="LytTR_DNA-bd_dom"/>
</dbReference>
<feature type="domain" description="HTH LytTR-type" evidence="5">
    <location>
        <begin position="143"/>
        <end position="232"/>
    </location>
</feature>
<feature type="modified residue" description="4-aspartylphosphate" evidence="3">
    <location>
        <position position="59"/>
    </location>
</feature>
<dbReference type="InterPro" id="IPR046947">
    <property type="entry name" value="LytR-like"/>
</dbReference>
<dbReference type="PANTHER" id="PTHR37299:SF1">
    <property type="entry name" value="STAGE 0 SPORULATION PROTEIN A HOMOLOG"/>
    <property type="match status" value="1"/>
</dbReference>
<dbReference type="InterPro" id="IPR001789">
    <property type="entry name" value="Sig_transdc_resp-reg_receiver"/>
</dbReference>
<keyword evidence="6" id="KW-0238">DNA-binding</keyword>
<dbReference type="AlphaFoldDB" id="A0A415E1M3"/>
<protein>
    <recommendedName>
        <fullName evidence="1">Stage 0 sporulation protein A homolog</fullName>
    </recommendedName>
</protein>
<accession>A0A415E1M3</accession>
<dbReference type="STRING" id="1776384.GCA_900086585_01028"/>